<protein>
    <submittedName>
        <fullName evidence="2">Uncharacterized protein</fullName>
    </submittedName>
</protein>
<feature type="region of interest" description="Disordered" evidence="1">
    <location>
        <begin position="127"/>
        <end position="264"/>
    </location>
</feature>
<keyword evidence="3" id="KW-1185">Reference proteome</keyword>
<organism evidence="2 3">
    <name type="scientific">Hericium alpestre</name>
    <dbReference type="NCBI Taxonomy" id="135208"/>
    <lineage>
        <taxon>Eukaryota</taxon>
        <taxon>Fungi</taxon>
        <taxon>Dikarya</taxon>
        <taxon>Basidiomycota</taxon>
        <taxon>Agaricomycotina</taxon>
        <taxon>Agaricomycetes</taxon>
        <taxon>Russulales</taxon>
        <taxon>Hericiaceae</taxon>
        <taxon>Hericium</taxon>
    </lineage>
</organism>
<proteinExistence type="predicted"/>
<comment type="caution">
    <text evidence="2">The sequence shown here is derived from an EMBL/GenBank/DDBJ whole genome shotgun (WGS) entry which is preliminary data.</text>
</comment>
<reference evidence="2 3" key="1">
    <citation type="submission" date="2019-02" db="EMBL/GenBank/DDBJ databases">
        <title>Genome sequencing of the rare red list fungi Hericium alpestre (H. flagellum).</title>
        <authorList>
            <person name="Buettner E."/>
            <person name="Kellner H."/>
        </authorList>
    </citation>
    <scope>NUCLEOTIDE SEQUENCE [LARGE SCALE GENOMIC DNA]</scope>
    <source>
        <strain evidence="2 3">DSM 108284</strain>
    </source>
</reference>
<dbReference type="Gene3D" id="3.30.420.40">
    <property type="match status" value="1"/>
</dbReference>
<evidence type="ECO:0000256" key="1">
    <source>
        <dbReference type="SAM" id="MobiDB-lite"/>
    </source>
</evidence>
<gene>
    <name evidence="2" type="ORF">EWM64_g8746</name>
</gene>
<accession>A0A4Y9ZMG6</accession>
<feature type="region of interest" description="Disordered" evidence="1">
    <location>
        <begin position="77"/>
        <end position="97"/>
    </location>
</feature>
<feature type="compositionally biased region" description="Gly residues" evidence="1">
    <location>
        <begin position="218"/>
        <end position="236"/>
    </location>
</feature>
<sequence length="264" mass="27349">MSSLAFRDSSILILETTTDFIRAGLGLNDLIRAPTVEIPARVGVRTSLLGADSQVTNGNATPASARPLFRLDEGLDVQPSASTSRAASAMPQAHSASAPRITDYLVGKQLDEALEAGQDITVFWPSHMANHNTPENRRAGKRGSNRGGEEGKAAEQPGEPAPKAKGRKRKDPPKSVEYVTTDDDGAGPVPAAPPAGKKRRTLPARHPDQEGSPSAAGGLPGALGGEATGALGGGSGTKNSSSSPAILTHDSLQSQVDDLKEELR</sequence>
<dbReference type="EMBL" id="SFCI01001652">
    <property type="protein sequence ID" value="TFY75267.1"/>
    <property type="molecule type" value="Genomic_DNA"/>
</dbReference>
<dbReference type="OrthoDB" id="74201at2759"/>
<dbReference type="Proteomes" id="UP000298061">
    <property type="component" value="Unassembled WGS sequence"/>
</dbReference>
<dbReference type="STRING" id="135208.A0A4Y9ZMG6"/>
<evidence type="ECO:0000313" key="2">
    <source>
        <dbReference type="EMBL" id="TFY75267.1"/>
    </source>
</evidence>
<evidence type="ECO:0000313" key="3">
    <source>
        <dbReference type="Proteomes" id="UP000298061"/>
    </source>
</evidence>
<dbReference type="AlphaFoldDB" id="A0A4Y9ZMG6"/>
<name>A0A4Y9ZMG6_9AGAM</name>